<geneLocation type="plasmid" evidence="1">
    <name>unnamed2</name>
</geneLocation>
<dbReference type="EMBL" id="CP020717">
    <property type="protein sequence ID" value="ARJ07794.1"/>
    <property type="molecule type" value="Genomic_DNA"/>
</dbReference>
<dbReference type="Proteomes" id="UP000192775">
    <property type="component" value="Plasmid unnamed2"/>
</dbReference>
<gene>
    <name evidence="1" type="ORF">B5808_20605</name>
</gene>
<proteinExistence type="predicted"/>
<protein>
    <submittedName>
        <fullName evidence="1">Uncharacterized protein</fullName>
    </submittedName>
</protein>
<name>A0A1X9LRH2_9MICO</name>
<accession>A0A1X9LRH2</accession>
<evidence type="ECO:0000313" key="2">
    <source>
        <dbReference type="Proteomes" id="UP000192775"/>
    </source>
</evidence>
<organism evidence="1 2">
    <name type="scientific">Cnuibacter physcomitrellae</name>
    <dbReference type="NCBI Taxonomy" id="1619308"/>
    <lineage>
        <taxon>Bacteria</taxon>
        <taxon>Bacillati</taxon>
        <taxon>Actinomycetota</taxon>
        <taxon>Actinomycetes</taxon>
        <taxon>Micrococcales</taxon>
        <taxon>Microbacteriaceae</taxon>
        <taxon>Cnuibacter</taxon>
    </lineage>
</organism>
<evidence type="ECO:0000313" key="1">
    <source>
        <dbReference type="EMBL" id="ARJ07794.1"/>
    </source>
</evidence>
<sequence>MNTKTKRADKLSATLYITAVGVIVVGVIVGFVLFLVGQGTASVIVSIVAVGVGVLFLAAGFVTAQIADRHRHFGR</sequence>
<dbReference type="RefSeq" id="WP_085021926.1">
    <property type="nucleotide sequence ID" value="NZ_BMHD01000004.1"/>
</dbReference>
<keyword evidence="1" id="KW-0614">Plasmid</keyword>
<keyword evidence="2" id="KW-1185">Reference proteome</keyword>
<reference evidence="1 2" key="1">
    <citation type="submission" date="2017-04" db="EMBL/GenBank/DDBJ databases">
        <authorList>
            <person name="Afonso C.L."/>
            <person name="Miller P.J."/>
            <person name="Scott M.A."/>
            <person name="Spackman E."/>
            <person name="Goraichik I."/>
            <person name="Dimitrov K.M."/>
            <person name="Suarez D.L."/>
            <person name="Swayne D.E."/>
        </authorList>
    </citation>
    <scope>NUCLEOTIDE SEQUENCE [LARGE SCALE GENOMIC DNA]</scope>
    <source>
        <strain evidence="2">XA(T)</strain>
        <plasmid evidence="2">Plasmid unnamed2</plasmid>
    </source>
</reference>
<dbReference type="KEGG" id="cphy:B5808_20605"/>
<dbReference type="AlphaFoldDB" id="A0A1X9LRH2"/>